<dbReference type="Gene3D" id="3.30.420.10">
    <property type="entry name" value="Ribonuclease H-like superfamily/Ribonuclease H"/>
    <property type="match status" value="1"/>
</dbReference>
<keyword evidence="7" id="KW-0547">Nucleotide-binding</keyword>
<reference evidence="15" key="1">
    <citation type="submission" date="2022-11" db="UniProtKB">
        <authorList>
            <consortium name="WormBaseParasite"/>
        </authorList>
    </citation>
    <scope>IDENTIFICATION</scope>
</reference>
<dbReference type="GO" id="GO:0046982">
    <property type="term" value="F:protein heterodimerization activity"/>
    <property type="evidence" value="ECO:0007669"/>
    <property type="project" value="InterPro"/>
</dbReference>
<evidence type="ECO:0000256" key="4">
    <source>
        <dbReference type="ARBA" id="ARBA00012119"/>
    </source>
</evidence>
<feature type="domain" description="Transcription factor CBF/NF-Y/archaeal histone" evidence="13">
    <location>
        <begin position="235"/>
        <end position="298"/>
    </location>
</feature>
<dbReference type="Pfam" id="PF00808">
    <property type="entry name" value="CBFD_NFYB_HMF"/>
    <property type="match status" value="1"/>
</dbReference>
<evidence type="ECO:0000256" key="11">
    <source>
        <dbReference type="SAM" id="MobiDB-lite"/>
    </source>
</evidence>
<keyword evidence="5" id="KW-0808">Transferase</keyword>
<feature type="region of interest" description="Disordered" evidence="11">
    <location>
        <begin position="207"/>
        <end position="226"/>
    </location>
</feature>
<comment type="similarity">
    <text evidence="3">Belongs to the carbohydrate kinase PfkB family.</text>
</comment>
<comment type="pathway">
    <text evidence="2">Purine metabolism; AMP biosynthesis via salvage pathway; AMP from adenosine: step 1/1.</text>
</comment>
<evidence type="ECO:0000256" key="2">
    <source>
        <dbReference type="ARBA" id="ARBA00004801"/>
    </source>
</evidence>
<dbReference type="Proteomes" id="UP000887574">
    <property type="component" value="Unplaced"/>
</dbReference>
<evidence type="ECO:0000256" key="10">
    <source>
        <dbReference type="PIRSR" id="PIRSR601805-1"/>
    </source>
</evidence>
<name>A0A915D2Y1_9BILA</name>
<dbReference type="PANTHER" id="PTHR45769">
    <property type="entry name" value="ADENOSINE KINASE"/>
    <property type="match status" value="1"/>
</dbReference>
<keyword evidence="14" id="KW-1185">Reference proteome</keyword>
<sequence>MHVAEHAAKENKYFVMNLAAPFVSEFYSTPLNAALPYVDILFANEEEVEAYSKTNQLGTTDLKGIALKIADMEKINKNHPRMVIVTQGPGSVIVASKGTTQEFDVPAVENIVDTNGAGDAFCGGFLAEFVRGSPLEKCINCACHAAATVIQHQGCTFPDKCDYNLLNGHSLPNSLFIQNPNKEEGNGSRIGLAEFLLFTVKRIQCKRSGQTKKRSHDKTSSSSHHSDMILEQDRFLPIANISRIMKRVIPSEGKLSKESKECVQECISEFLLFITSEASEKCSTEKRKTITGEDLIVAFQTLGFDDYVEPMKEFLHKYREANKLHSIKTEEPILLGEPSAMSSGHVANPSVTYINPDSSQHHQPLVANRAMPDKESQQTTQFTAPVLFNPCKYFSIQHLVNIMLQCKVRMEYPHWRAIIRAFENSDQEMINRAIDDWPRRLDAVIESKGGHFE</sequence>
<evidence type="ECO:0000259" key="12">
    <source>
        <dbReference type="Pfam" id="PF00294"/>
    </source>
</evidence>
<feature type="domain" description="Carbohydrate kinase PfkB" evidence="12">
    <location>
        <begin position="2"/>
        <end position="158"/>
    </location>
</feature>
<dbReference type="FunFam" id="1.10.20.10:FF:000099">
    <property type="entry name" value="nuclear transcription factor Y subunit beta"/>
    <property type="match status" value="1"/>
</dbReference>
<proteinExistence type="inferred from homology"/>
<dbReference type="PANTHER" id="PTHR45769:SF3">
    <property type="entry name" value="ADENOSINE KINASE"/>
    <property type="match status" value="1"/>
</dbReference>
<dbReference type="GO" id="GO:0003676">
    <property type="term" value="F:nucleic acid binding"/>
    <property type="evidence" value="ECO:0007669"/>
    <property type="project" value="InterPro"/>
</dbReference>
<evidence type="ECO:0000256" key="5">
    <source>
        <dbReference type="ARBA" id="ARBA00022679"/>
    </source>
</evidence>
<dbReference type="SUPFAM" id="SSF47113">
    <property type="entry name" value="Histone-fold"/>
    <property type="match status" value="1"/>
</dbReference>
<dbReference type="GO" id="GO:0005829">
    <property type="term" value="C:cytosol"/>
    <property type="evidence" value="ECO:0007669"/>
    <property type="project" value="TreeGrafter"/>
</dbReference>
<dbReference type="Gene3D" id="3.40.1190.20">
    <property type="match status" value="1"/>
</dbReference>
<dbReference type="InterPro" id="IPR001805">
    <property type="entry name" value="Adenokinase"/>
</dbReference>
<evidence type="ECO:0000313" key="14">
    <source>
        <dbReference type="Proteomes" id="UP000887574"/>
    </source>
</evidence>
<dbReference type="Gene3D" id="1.10.20.10">
    <property type="entry name" value="Histone, subunit A"/>
    <property type="match status" value="1"/>
</dbReference>
<protein>
    <recommendedName>
        <fullName evidence="4">adenosine kinase</fullName>
        <ecNumber evidence="4">2.7.1.20</ecNumber>
    </recommendedName>
</protein>
<dbReference type="PRINTS" id="PR00615">
    <property type="entry name" value="CCAATSUBUNTA"/>
</dbReference>
<evidence type="ECO:0000256" key="9">
    <source>
        <dbReference type="ARBA" id="ARBA00022840"/>
    </source>
</evidence>
<dbReference type="GO" id="GO:0004001">
    <property type="term" value="F:adenosine kinase activity"/>
    <property type="evidence" value="ECO:0007669"/>
    <property type="project" value="UniProtKB-EC"/>
</dbReference>
<dbReference type="InterPro" id="IPR036397">
    <property type="entry name" value="RNaseH_sf"/>
</dbReference>
<dbReference type="CDD" id="cd01168">
    <property type="entry name" value="adenosine_kinase"/>
    <property type="match status" value="1"/>
</dbReference>
<evidence type="ECO:0000256" key="1">
    <source>
        <dbReference type="ARBA" id="ARBA00001946"/>
    </source>
</evidence>
<evidence type="ECO:0000256" key="7">
    <source>
        <dbReference type="ARBA" id="ARBA00022741"/>
    </source>
</evidence>
<dbReference type="SUPFAM" id="SSF53613">
    <property type="entry name" value="Ribokinase-like"/>
    <property type="match status" value="1"/>
</dbReference>
<dbReference type="AlphaFoldDB" id="A0A915D2Y1"/>
<evidence type="ECO:0000313" key="15">
    <source>
        <dbReference type="WBParaSite" id="jg14823"/>
    </source>
</evidence>
<evidence type="ECO:0000259" key="13">
    <source>
        <dbReference type="Pfam" id="PF00808"/>
    </source>
</evidence>
<evidence type="ECO:0000256" key="3">
    <source>
        <dbReference type="ARBA" id="ARBA00010688"/>
    </source>
</evidence>
<dbReference type="InterPro" id="IPR002173">
    <property type="entry name" value="Carboh/pur_kinase_PfkB_CS"/>
</dbReference>
<dbReference type="GO" id="GO:0006166">
    <property type="term" value="P:purine ribonucleoside salvage"/>
    <property type="evidence" value="ECO:0007669"/>
    <property type="project" value="UniProtKB-KW"/>
</dbReference>
<dbReference type="PROSITE" id="PS00584">
    <property type="entry name" value="PFKB_KINASES_2"/>
    <property type="match status" value="1"/>
</dbReference>
<keyword evidence="6" id="KW-0660">Purine salvage</keyword>
<dbReference type="EC" id="2.7.1.20" evidence="4"/>
<keyword evidence="8" id="KW-0418">Kinase</keyword>
<dbReference type="InterPro" id="IPR029056">
    <property type="entry name" value="Ribokinase-like"/>
</dbReference>
<comment type="cofactor">
    <cofactor evidence="1">
        <name>Mg(2+)</name>
        <dbReference type="ChEBI" id="CHEBI:18420"/>
    </cofactor>
</comment>
<accession>A0A915D2Y1</accession>
<evidence type="ECO:0000256" key="6">
    <source>
        <dbReference type="ARBA" id="ARBA00022726"/>
    </source>
</evidence>
<dbReference type="InterPro" id="IPR009072">
    <property type="entry name" value="Histone-fold"/>
</dbReference>
<dbReference type="InterPro" id="IPR003958">
    <property type="entry name" value="CBFA_NFYB_domain"/>
</dbReference>
<organism evidence="14 15">
    <name type="scientific">Ditylenchus dipsaci</name>
    <dbReference type="NCBI Taxonomy" id="166011"/>
    <lineage>
        <taxon>Eukaryota</taxon>
        <taxon>Metazoa</taxon>
        <taxon>Ecdysozoa</taxon>
        <taxon>Nematoda</taxon>
        <taxon>Chromadorea</taxon>
        <taxon>Rhabditida</taxon>
        <taxon>Tylenchina</taxon>
        <taxon>Tylenchomorpha</taxon>
        <taxon>Sphaerularioidea</taxon>
        <taxon>Anguinidae</taxon>
        <taxon>Anguininae</taxon>
        <taxon>Ditylenchus</taxon>
    </lineage>
</organism>
<dbReference type="CDD" id="cd22907">
    <property type="entry name" value="HFD_NFYB"/>
    <property type="match status" value="1"/>
</dbReference>
<feature type="active site" description="Proton acceptor" evidence="10">
    <location>
        <position position="119"/>
    </location>
</feature>
<keyword evidence="9" id="KW-0067">ATP-binding</keyword>
<dbReference type="WBParaSite" id="jg14823">
    <property type="protein sequence ID" value="jg14823"/>
    <property type="gene ID" value="jg14823"/>
</dbReference>
<dbReference type="Pfam" id="PF00294">
    <property type="entry name" value="PfkB"/>
    <property type="match status" value="1"/>
</dbReference>
<dbReference type="GO" id="GO:0005524">
    <property type="term" value="F:ATP binding"/>
    <property type="evidence" value="ECO:0007669"/>
    <property type="project" value="UniProtKB-KW"/>
</dbReference>
<dbReference type="GO" id="GO:0006144">
    <property type="term" value="P:purine nucleobase metabolic process"/>
    <property type="evidence" value="ECO:0007669"/>
    <property type="project" value="TreeGrafter"/>
</dbReference>
<dbReference type="InterPro" id="IPR011611">
    <property type="entry name" value="PfkB_dom"/>
</dbReference>
<dbReference type="GO" id="GO:0005634">
    <property type="term" value="C:nucleus"/>
    <property type="evidence" value="ECO:0007669"/>
    <property type="project" value="TreeGrafter"/>
</dbReference>
<evidence type="ECO:0000256" key="8">
    <source>
        <dbReference type="ARBA" id="ARBA00022777"/>
    </source>
</evidence>
<feature type="compositionally biased region" description="Basic residues" evidence="11">
    <location>
        <begin position="207"/>
        <end position="216"/>
    </location>
</feature>